<sequence>MKKEIVCYHGTDWGAAQKIQAEGFSFRPNKEHWLGNGIYFFLDRSLAKWWTKKPSAKFGTHIAKPVVLRCSIEIDTDDLMDIRDLEDYMDFCKIYKSIYFPQYIEKVKNRHPSDTFINYKQIRCQYCDFLKIYKGLKAITGNFYLPNQPYLPQNTTTIIKHFQIAYTEIQLCVFDPSLIKIEEIVKLV</sequence>
<comment type="caution">
    <text evidence="1">The sequence shown here is derived from an EMBL/GenBank/DDBJ whole genome shotgun (WGS) entry which is preliminary data.</text>
</comment>
<proteinExistence type="predicted"/>
<protein>
    <recommendedName>
        <fullName evidence="3">PARP catalytic domain-containing protein</fullName>
    </recommendedName>
</protein>
<gene>
    <name evidence="1" type="ORF">IAB60_00690</name>
</gene>
<evidence type="ECO:0000313" key="1">
    <source>
        <dbReference type="EMBL" id="HIT40614.1"/>
    </source>
</evidence>
<accession>A0A9D1KE94</accession>
<organism evidence="1 2">
    <name type="scientific">Candidatus Caccovicinus merdipullorum</name>
    <dbReference type="NCBI Taxonomy" id="2840724"/>
    <lineage>
        <taxon>Bacteria</taxon>
        <taxon>Bacillati</taxon>
        <taxon>Bacillota</taxon>
        <taxon>Clostridia</taxon>
        <taxon>Eubacteriales</taxon>
        <taxon>Candidatus Caccovicinus</taxon>
    </lineage>
</organism>
<reference evidence="1" key="1">
    <citation type="submission" date="2020-10" db="EMBL/GenBank/DDBJ databases">
        <authorList>
            <person name="Gilroy R."/>
        </authorList>
    </citation>
    <scope>NUCLEOTIDE SEQUENCE</scope>
    <source>
        <strain evidence="1">CHK123-3438</strain>
    </source>
</reference>
<dbReference type="Gene3D" id="3.90.175.10">
    <property type="entry name" value="Diphtheria Toxin, domain 1"/>
    <property type="match status" value="1"/>
</dbReference>
<dbReference type="SUPFAM" id="SSF56399">
    <property type="entry name" value="ADP-ribosylation"/>
    <property type="match status" value="1"/>
</dbReference>
<evidence type="ECO:0000313" key="2">
    <source>
        <dbReference type="Proteomes" id="UP000886860"/>
    </source>
</evidence>
<reference evidence="1" key="2">
    <citation type="journal article" date="2021" name="PeerJ">
        <title>Extensive microbial diversity within the chicken gut microbiome revealed by metagenomics and culture.</title>
        <authorList>
            <person name="Gilroy R."/>
            <person name="Ravi A."/>
            <person name="Getino M."/>
            <person name="Pursley I."/>
            <person name="Horton D.L."/>
            <person name="Alikhan N.F."/>
            <person name="Baker D."/>
            <person name="Gharbi K."/>
            <person name="Hall N."/>
            <person name="Watson M."/>
            <person name="Adriaenssens E.M."/>
            <person name="Foster-Nyarko E."/>
            <person name="Jarju S."/>
            <person name="Secka A."/>
            <person name="Antonio M."/>
            <person name="Oren A."/>
            <person name="Chaudhuri R.R."/>
            <person name="La Ragione R."/>
            <person name="Hildebrand F."/>
            <person name="Pallen M.J."/>
        </authorList>
    </citation>
    <scope>NUCLEOTIDE SEQUENCE</scope>
    <source>
        <strain evidence="1">CHK123-3438</strain>
    </source>
</reference>
<evidence type="ECO:0008006" key="3">
    <source>
        <dbReference type="Google" id="ProtNLM"/>
    </source>
</evidence>
<dbReference type="Proteomes" id="UP000886860">
    <property type="component" value="Unassembled WGS sequence"/>
</dbReference>
<dbReference type="EMBL" id="DVKS01000014">
    <property type="protein sequence ID" value="HIT40614.1"/>
    <property type="molecule type" value="Genomic_DNA"/>
</dbReference>
<dbReference type="AlphaFoldDB" id="A0A9D1KE94"/>
<name>A0A9D1KE94_9FIRM</name>